<sequence length="168" mass="18340">MHSCYLLLVLASLALSHPAPRQPRTATASQLACYNTCVSETMCIASFPDGCYCQNNVRTNCSSRCALTERPELMSCEVTPESEIVARDMAVEAPEVAAEPILLNTGFEVAAAAERESFARCFSECTESWFCAAQWPESCHCKNNVKVQCMESCSGFGGLRLVLDSCEE</sequence>
<protein>
    <recommendedName>
        <fullName evidence="4">Extracellular membrane protein CFEM domain-containing protein</fullName>
    </recommendedName>
</protein>
<keyword evidence="3" id="KW-1185">Reference proteome</keyword>
<gene>
    <name evidence="2" type="ORF">BJ508DRAFT_73988</name>
</gene>
<evidence type="ECO:0008006" key="4">
    <source>
        <dbReference type="Google" id="ProtNLM"/>
    </source>
</evidence>
<dbReference type="OrthoDB" id="3799394at2759"/>
<reference evidence="2 3" key="1">
    <citation type="journal article" date="2018" name="Nat. Ecol. Evol.">
        <title>Pezizomycetes genomes reveal the molecular basis of ectomycorrhizal truffle lifestyle.</title>
        <authorList>
            <person name="Murat C."/>
            <person name="Payen T."/>
            <person name="Noel B."/>
            <person name="Kuo A."/>
            <person name="Morin E."/>
            <person name="Chen J."/>
            <person name="Kohler A."/>
            <person name="Krizsan K."/>
            <person name="Balestrini R."/>
            <person name="Da Silva C."/>
            <person name="Montanini B."/>
            <person name="Hainaut M."/>
            <person name="Levati E."/>
            <person name="Barry K.W."/>
            <person name="Belfiori B."/>
            <person name="Cichocki N."/>
            <person name="Clum A."/>
            <person name="Dockter R.B."/>
            <person name="Fauchery L."/>
            <person name="Guy J."/>
            <person name="Iotti M."/>
            <person name="Le Tacon F."/>
            <person name="Lindquist E.A."/>
            <person name="Lipzen A."/>
            <person name="Malagnac F."/>
            <person name="Mello A."/>
            <person name="Molinier V."/>
            <person name="Miyauchi S."/>
            <person name="Poulain J."/>
            <person name="Riccioni C."/>
            <person name="Rubini A."/>
            <person name="Sitrit Y."/>
            <person name="Splivallo R."/>
            <person name="Traeger S."/>
            <person name="Wang M."/>
            <person name="Zifcakova L."/>
            <person name="Wipf D."/>
            <person name="Zambonelli A."/>
            <person name="Paolocci F."/>
            <person name="Nowrousian M."/>
            <person name="Ottonello S."/>
            <person name="Baldrian P."/>
            <person name="Spatafora J.W."/>
            <person name="Henrissat B."/>
            <person name="Nagy L.G."/>
            <person name="Aury J.M."/>
            <person name="Wincker P."/>
            <person name="Grigoriev I.V."/>
            <person name="Bonfante P."/>
            <person name="Martin F.M."/>
        </authorList>
    </citation>
    <scope>NUCLEOTIDE SEQUENCE [LARGE SCALE GENOMIC DNA]</scope>
    <source>
        <strain evidence="2 3">RN42</strain>
    </source>
</reference>
<dbReference type="AlphaFoldDB" id="A0A3N4HI43"/>
<dbReference type="EMBL" id="ML119863">
    <property type="protein sequence ID" value="RPA72388.1"/>
    <property type="molecule type" value="Genomic_DNA"/>
</dbReference>
<feature type="signal peptide" evidence="1">
    <location>
        <begin position="1"/>
        <end position="16"/>
    </location>
</feature>
<feature type="chain" id="PRO_5018055569" description="Extracellular membrane protein CFEM domain-containing protein" evidence="1">
    <location>
        <begin position="17"/>
        <end position="168"/>
    </location>
</feature>
<evidence type="ECO:0000256" key="1">
    <source>
        <dbReference type="SAM" id="SignalP"/>
    </source>
</evidence>
<evidence type="ECO:0000313" key="3">
    <source>
        <dbReference type="Proteomes" id="UP000275078"/>
    </source>
</evidence>
<proteinExistence type="predicted"/>
<accession>A0A3N4HI43</accession>
<evidence type="ECO:0000313" key="2">
    <source>
        <dbReference type="EMBL" id="RPA72388.1"/>
    </source>
</evidence>
<name>A0A3N4HI43_ASCIM</name>
<keyword evidence="1" id="KW-0732">Signal</keyword>
<dbReference type="Proteomes" id="UP000275078">
    <property type="component" value="Unassembled WGS sequence"/>
</dbReference>
<organism evidence="2 3">
    <name type="scientific">Ascobolus immersus RN42</name>
    <dbReference type="NCBI Taxonomy" id="1160509"/>
    <lineage>
        <taxon>Eukaryota</taxon>
        <taxon>Fungi</taxon>
        <taxon>Dikarya</taxon>
        <taxon>Ascomycota</taxon>
        <taxon>Pezizomycotina</taxon>
        <taxon>Pezizomycetes</taxon>
        <taxon>Pezizales</taxon>
        <taxon>Ascobolaceae</taxon>
        <taxon>Ascobolus</taxon>
    </lineage>
</organism>